<name>A0A5C6DKP6_9BACT</name>
<sequence length="97" mass="10708">MANSADLYYQAYLTTHRIGGDRTPVAAERIVLNLGEDSNGNMLELSIDLTKRSIGEVIVSALIEPSPCSDPEYLPQLKTQLGKSTNALRLVVSYRKR</sequence>
<dbReference type="Proteomes" id="UP000315471">
    <property type="component" value="Unassembled WGS sequence"/>
</dbReference>
<proteinExistence type="predicted"/>
<dbReference type="EMBL" id="SJPY01000007">
    <property type="protein sequence ID" value="TWU37953.1"/>
    <property type="molecule type" value="Genomic_DNA"/>
</dbReference>
<evidence type="ECO:0000313" key="1">
    <source>
        <dbReference type="EMBL" id="TWU37953.1"/>
    </source>
</evidence>
<protein>
    <submittedName>
        <fullName evidence="1">Uncharacterized protein</fullName>
    </submittedName>
</protein>
<accession>A0A5C6DKP6</accession>
<evidence type="ECO:0000313" key="2">
    <source>
        <dbReference type="Proteomes" id="UP000315471"/>
    </source>
</evidence>
<keyword evidence="2" id="KW-1185">Reference proteome</keyword>
<reference evidence="1 2" key="1">
    <citation type="submission" date="2019-02" db="EMBL/GenBank/DDBJ databases">
        <title>Deep-cultivation of Planctomycetes and their phenomic and genomic characterization uncovers novel biology.</title>
        <authorList>
            <person name="Wiegand S."/>
            <person name="Jogler M."/>
            <person name="Boedeker C."/>
            <person name="Pinto D."/>
            <person name="Vollmers J."/>
            <person name="Rivas-Marin E."/>
            <person name="Kohn T."/>
            <person name="Peeters S.H."/>
            <person name="Heuer A."/>
            <person name="Rast P."/>
            <person name="Oberbeckmann S."/>
            <person name="Bunk B."/>
            <person name="Jeske O."/>
            <person name="Meyerdierks A."/>
            <person name="Storesund J.E."/>
            <person name="Kallscheuer N."/>
            <person name="Luecker S."/>
            <person name="Lage O.M."/>
            <person name="Pohl T."/>
            <person name="Merkel B.J."/>
            <person name="Hornburger P."/>
            <person name="Mueller R.-W."/>
            <person name="Bruemmer F."/>
            <person name="Labrenz M."/>
            <person name="Spormann A.M."/>
            <person name="Op Den Camp H."/>
            <person name="Overmann J."/>
            <person name="Amann R."/>
            <person name="Jetten M.S.M."/>
            <person name="Mascher T."/>
            <person name="Medema M.H."/>
            <person name="Devos D.P."/>
            <person name="Kaster A.-K."/>
            <person name="Ovreas L."/>
            <person name="Rohde M."/>
            <person name="Galperin M.Y."/>
            <person name="Jogler C."/>
        </authorList>
    </citation>
    <scope>NUCLEOTIDE SEQUENCE [LARGE SCALE GENOMIC DNA]</scope>
    <source>
        <strain evidence="1 2">Q31b</strain>
    </source>
</reference>
<gene>
    <name evidence="1" type="ORF">Q31b_47420</name>
</gene>
<organism evidence="1 2">
    <name type="scientific">Novipirellula aureliae</name>
    <dbReference type="NCBI Taxonomy" id="2527966"/>
    <lineage>
        <taxon>Bacteria</taxon>
        <taxon>Pseudomonadati</taxon>
        <taxon>Planctomycetota</taxon>
        <taxon>Planctomycetia</taxon>
        <taxon>Pirellulales</taxon>
        <taxon>Pirellulaceae</taxon>
        <taxon>Novipirellula</taxon>
    </lineage>
</organism>
<dbReference type="AlphaFoldDB" id="A0A5C6DKP6"/>
<comment type="caution">
    <text evidence="1">The sequence shown here is derived from an EMBL/GenBank/DDBJ whole genome shotgun (WGS) entry which is preliminary data.</text>
</comment>